<feature type="transmembrane region" description="Helical" evidence="1">
    <location>
        <begin position="346"/>
        <end position="363"/>
    </location>
</feature>
<feature type="transmembrane region" description="Helical" evidence="1">
    <location>
        <begin position="12"/>
        <end position="30"/>
    </location>
</feature>
<feature type="transmembrane region" description="Helical" evidence="1">
    <location>
        <begin position="171"/>
        <end position="187"/>
    </location>
</feature>
<dbReference type="Proteomes" id="UP001597509">
    <property type="component" value="Unassembled WGS sequence"/>
</dbReference>
<sequence>MKNWFKENSAHLIVIAIFVALVFFYFTPVWQGQTLAQSDVVQAQAAQKEMFDYKAQDGKAPLWTNSMFGGMPTYQIWSASENNIGTYILAAVKTVFPQPIDIVLFYLLGGYFLLSVLRVRPWLAALGAIAIAFTSYNFIYIEAGHVTKAYAIAFIPAVIGAVIMCFRGSRVWGPVLLALFMALEIRVNHLQMTYYMLIALMVYVIFALVYAIRDKKIKEFFIASGLQLAAVIVAILVNASILIPTYEYSKLSTRGHANITKVDASKEKGLDKQYAYEWSQGVGETLTFLIPNAYGGGQRGILDEKSNVAKFLQSTFGAQMSSAQAAEFAGGMPVYWGDKPFTSGPWYFGAGVLFLFILGLFIVNNRLKWWILTTTVLILLLSFGKNFTLVSDIFFDYFPMYNKFRAVESILVIAAILIPLMAVLTLNELITKVDKIEKLDKKVLYTFIGLGGICLLVAFVPDLFLNFKNKEHAQLVETFTQKVVGDPTIANQLANSLIKDRSAVASADAYRSFAIVLITFLAVWFFIKKKLSANVLIIGLAVVFLFDLWSVDKRFLNDKSFVEKRMVTGQAFQEREVDQLIRMDKDLSYRVIDLTTNPFSDARASYYHKSLGGYHAAKLMRFQEILENQFNGAINEDVLDMFNVRYVITGDEQKGQRIQRRSSAAGNAWFVDQVTFVKDNAQEMQAIGSFNPSKEAFVSEEFKDKFDGKRLGLPVNASIKLTSYHPDKMVYEYSTPTDAFAVFSEVYYEKGWKAFVDGKEVPIIRADYILRALQLPGGNHKVEFIFDPASHKLGNILTLIASIILGLGIAVAIYFSIKKNKKATI</sequence>
<proteinExistence type="predicted"/>
<evidence type="ECO:0000256" key="1">
    <source>
        <dbReference type="SAM" id="Phobius"/>
    </source>
</evidence>
<dbReference type="PANTHER" id="PTHR38454:SF1">
    <property type="entry name" value="INTEGRAL MEMBRANE PROTEIN"/>
    <property type="match status" value="1"/>
</dbReference>
<feature type="transmembrane region" description="Helical" evidence="1">
    <location>
        <begin position="410"/>
        <end position="431"/>
    </location>
</feature>
<name>A0ABW5YZR1_9SPHI</name>
<protein>
    <submittedName>
        <fullName evidence="2">YfhO family protein</fullName>
    </submittedName>
</protein>
<feature type="transmembrane region" description="Helical" evidence="1">
    <location>
        <begin position="534"/>
        <end position="551"/>
    </location>
</feature>
<keyword evidence="3" id="KW-1185">Reference proteome</keyword>
<keyword evidence="1" id="KW-0812">Transmembrane</keyword>
<keyword evidence="1" id="KW-1133">Transmembrane helix</keyword>
<feature type="transmembrane region" description="Helical" evidence="1">
    <location>
        <begin position="95"/>
        <end position="114"/>
    </location>
</feature>
<reference evidence="3" key="1">
    <citation type="journal article" date="2019" name="Int. J. Syst. Evol. Microbiol.">
        <title>The Global Catalogue of Microorganisms (GCM) 10K type strain sequencing project: providing services to taxonomists for standard genome sequencing and annotation.</title>
        <authorList>
            <consortium name="The Broad Institute Genomics Platform"/>
            <consortium name="The Broad Institute Genome Sequencing Center for Infectious Disease"/>
            <person name="Wu L."/>
            <person name="Ma J."/>
        </authorList>
    </citation>
    <scope>NUCLEOTIDE SEQUENCE [LARGE SCALE GENOMIC DNA]</scope>
    <source>
        <strain evidence="3">KCTC 22209</strain>
    </source>
</reference>
<feature type="transmembrane region" description="Helical" evidence="1">
    <location>
        <begin position="220"/>
        <end position="243"/>
    </location>
</feature>
<feature type="transmembrane region" description="Helical" evidence="1">
    <location>
        <begin position="121"/>
        <end position="141"/>
    </location>
</feature>
<gene>
    <name evidence="2" type="ORF">ACFS6I_19100</name>
</gene>
<evidence type="ECO:0000313" key="3">
    <source>
        <dbReference type="Proteomes" id="UP001597509"/>
    </source>
</evidence>
<dbReference type="InterPro" id="IPR018580">
    <property type="entry name" value="Uncharacterised_YfhO"/>
</dbReference>
<feature type="transmembrane region" description="Helical" evidence="1">
    <location>
        <begin position="509"/>
        <end position="527"/>
    </location>
</feature>
<feature type="transmembrane region" description="Helical" evidence="1">
    <location>
        <begin position="193"/>
        <end position="213"/>
    </location>
</feature>
<dbReference type="EMBL" id="JBHUPE010000007">
    <property type="protein sequence ID" value="MFD2906045.1"/>
    <property type="molecule type" value="Genomic_DNA"/>
</dbReference>
<organism evidence="2 3">
    <name type="scientific">Sphingobacterium anhuiense</name>
    <dbReference type="NCBI Taxonomy" id="493780"/>
    <lineage>
        <taxon>Bacteria</taxon>
        <taxon>Pseudomonadati</taxon>
        <taxon>Bacteroidota</taxon>
        <taxon>Sphingobacteriia</taxon>
        <taxon>Sphingobacteriales</taxon>
        <taxon>Sphingobacteriaceae</taxon>
        <taxon>Sphingobacterium</taxon>
    </lineage>
</organism>
<dbReference type="Pfam" id="PF09586">
    <property type="entry name" value="YfhO"/>
    <property type="match status" value="1"/>
</dbReference>
<accession>A0ABW5YZR1</accession>
<evidence type="ECO:0000313" key="2">
    <source>
        <dbReference type="EMBL" id="MFD2906045.1"/>
    </source>
</evidence>
<dbReference type="RefSeq" id="WP_380923028.1">
    <property type="nucleotide sequence ID" value="NZ_JBHUPE010000007.1"/>
</dbReference>
<feature type="transmembrane region" description="Helical" evidence="1">
    <location>
        <begin position="443"/>
        <end position="460"/>
    </location>
</feature>
<feature type="transmembrane region" description="Helical" evidence="1">
    <location>
        <begin position="370"/>
        <end position="390"/>
    </location>
</feature>
<feature type="transmembrane region" description="Helical" evidence="1">
    <location>
        <begin position="796"/>
        <end position="817"/>
    </location>
</feature>
<feature type="transmembrane region" description="Helical" evidence="1">
    <location>
        <begin position="147"/>
        <end position="166"/>
    </location>
</feature>
<comment type="caution">
    <text evidence="2">The sequence shown here is derived from an EMBL/GenBank/DDBJ whole genome shotgun (WGS) entry which is preliminary data.</text>
</comment>
<dbReference type="PANTHER" id="PTHR38454">
    <property type="entry name" value="INTEGRAL MEMBRANE PROTEIN-RELATED"/>
    <property type="match status" value="1"/>
</dbReference>
<keyword evidence="1" id="KW-0472">Membrane</keyword>